<dbReference type="PANTHER" id="PTHR10015">
    <property type="entry name" value="HEAT SHOCK TRANSCRIPTION FACTOR"/>
    <property type="match status" value="1"/>
</dbReference>
<protein>
    <recommendedName>
        <fullName evidence="5">Heat stress transcription factor A-8</fullName>
    </recommendedName>
</protein>
<dbReference type="AlphaFoldDB" id="A0A9D5D929"/>
<evidence type="ECO:0000313" key="4">
    <source>
        <dbReference type="Proteomes" id="UP001085076"/>
    </source>
</evidence>
<dbReference type="PANTHER" id="PTHR10015:SF427">
    <property type="entry name" value="HEAT SHOCK FACTOR PROTEIN"/>
    <property type="match status" value="1"/>
</dbReference>
<sequence length="308" mass="35090">MTIFPASSVSSTPTQGFHKADHDRWEFANEGFVKGQKHLLKTIIRRKPGQDHPQLQQSQAKNATLNACVEVGKFGLEEEVERLKRDKDLLRQELIKLRHHQQNTENQVHDLRQSLQVMEQNQQQMLSFLAMAVENPRLLPQLMMQQNPNNRRRTDINKKRRLPALEHKVYNGVDAPSGGEIVRYQPPVDEAMKPLLKPVLSPDELTTSVPMPIDFDGLLADMDAMSAGSDSSVPSEEDGCDTEFFSKYLENLLAGEKPEDNDQVDPQKMETTDSIMDFDFLKQDQLDGPLNLETQRSDLKVEDTKMRG</sequence>
<feature type="compositionally biased region" description="Basic and acidic residues" evidence="2">
    <location>
        <begin position="295"/>
        <end position="308"/>
    </location>
</feature>
<dbReference type="GO" id="GO:0003700">
    <property type="term" value="F:DNA-binding transcription factor activity"/>
    <property type="evidence" value="ECO:0007669"/>
    <property type="project" value="TreeGrafter"/>
</dbReference>
<name>A0A9D5D929_9LILI</name>
<evidence type="ECO:0000256" key="2">
    <source>
        <dbReference type="SAM" id="MobiDB-lite"/>
    </source>
</evidence>
<gene>
    <name evidence="3" type="ORF">J5N97_005946</name>
</gene>
<dbReference type="GO" id="GO:0005634">
    <property type="term" value="C:nucleus"/>
    <property type="evidence" value="ECO:0007669"/>
    <property type="project" value="TreeGrafter"/>
</dbReference>
<proteinExistence type="predicted"/>
<feature type="region of interest" description="Disordered" evidence="2">
    <location>
        <begin position="286"/>
        <end position="308"/>
    </location>
</feature>
<accession>A0A9D5D929</accession>
<keyword evidence="1" id="KW-0175">Coiled coil</keyword>
<organism evidence="3 4">
    <name type="scientific">Dioscorea zingiberensis</name>
    <dbReference type="NCBI Taxonomy" id="325984"/>
    <lineage>
        <taxon>Eukaryota</taxon>
        <taxon>Viridiplantae</taxon>
        <taxon>Streptophyta</taxon>
        <taxon>Embryophyta</taxon>
        <taxon>Tracheophyta</taxon>
        <taxon>Spermatophyta</taxon>
        <taxon>Magnoliopsida</taxon>
        <taxon>Liliopsida</taxon>
        <taxon>Dioscoreales</taxon>
        <taxon>Dioscoreaceae</taxon>
        <taxon>Dioscorea</taxon>
    </lineage>
</organism>
<reference evidence="3" key="1">
    <citation type="submission" date="2021-03" db="EMBL/GenBank/DDBJ databases">
        <authorList>
            <person name="Li Z."/>
            <person name="Yang C."/>
        </authorList>
    </citation>
    <scope>NUCLEOTIDE SEQUENCE</scope>
    <source>
        <strain evidence="3">Dzin_1.0</strain>
        <tissue evidence="3">Leaf</tissue>
    </source>
</reference>
<dbReference type="GO" id="GO:0006357">
    <property type="term" value="P:regulation of transcription by RNA polymerase II"/>
    <property type="evidence" value="ECO:0007669"/>
    <property type="project" value="TreeGrafter"/>
</dbReference>
<evidence type="ECO:0000256" key="1">
    <source>
        <dbReference type="SAM" id="Coils"/>
    </source>
</evidence>
<evidence type="ECO:0000313" key="3">
    <source>
        <dbReference type="EMBL" id="KAJ0987590.1"/>
    </source>
</evidence>
<dbReference type="Proteomes" id="UP001085076">
    <property type="component" value="Miscellaneous, Linkage group lg01"/>
</dbReference>
<dbReference type="OrthoDB" id="60033at2759"/>
<keyword evidence="4" id="KW-1185">Reference proteome</keyword>
<comment type="caution">
    <text evidence="3">The sequence shown here is derived from an EMBL/GenBank/DDBJ whole genome shotgun (WGS) entry which is preliminary data.</text>
</comment>
<evidence type="ECO:0008006" key="5">
    <source>
        <dbReference type="Google" id="ProtNLM"/>
    </source>
</evidence>
<reference evidence="3" key="2">
    <citation type="journal article" date="2022" name="Hortic Res">
        <title>The genome of Dioscorea zingiberensis sheds light on the biosynthesis, origin and evolution of the medicinally important diosgenin saponins.</title>
        <authorList>
            <person name="Li Y."/>
            <person name="Tan C."/>
            <person name="Li Z."/>
            <person name="Guo J."/>
            <person name="Li S."/>
            <person name="Chen X."/>
            <person name="Wang C."/>
            <person name="Dai X."/>
            <person name="Yang H."/>
            <person name="Song W."/>
            <person name="Hou L."/>
            <person name="Xu J."/>
            <person name="Tong Z."/>
            <person name="Xu A."/>
            <person name="Yuan X."/>
            <person name="Wang W."/>
            <person name="Yang Q."/>
            <person name="Chen L."/>
            <person name="Sun Z."/>
            <person name="Wang K."/>
            <person name="Pan B."/>
            <person name="Chen J."/>
            <person name="Bao Y."/>
            <person name="Liu F."/>
            <person name="Qi X."/>
            <person name="Gang D.R."/>
            <person name="Wen J."/>
            <person name="Li J."/>
        </authorList>
    </citation>
    <scope>NUCLEOTIDE SEQUENCE</scope>
    <source>
        <strain evidence="3">Dzin_1.0</strain>
    </source>
</reference>
<dbReference type="GO" id="GO:0000978">
    <property type="term" value="F:RNA polymerase II cis-regulatory region sequence-specific DNA binding"/>
    <property type="evidence" value="ECO:0007669"/>
    <property type="project" value="TreeGrafter"/>
</dbReference>
<feature type="coiled-coil region" evidence="1">
    <location>
        <begin position="73"/>
        <end position="121"/>
    </location>
</feature>
<dbReference type="EMBL" id="JAGGNH010000001">
    <property type="protein sequence ID" value="KAJ0987590.1"/>
    <property type="molecule type" value="Genomic_DNA"/>
</dbReference>
<dbReference type="GO" id="GO:0034605">
    <property type="term" value="P:cellular response to heat"/>
    <property type="evidence" value="ECO:0007669"/>
    <property type="project" value="TreeGrafter"/>
</dbReference>